<evidence type="ECO:0000313" key="4">
    <source>
        <dbReference type="EMBL" id="MBM9469351.1"/>
    </source>
</evidence>
<dbReference type="Proteomes" id="UP000663792">
    <property type="component" value="Unassembled WGS sequence"/>
</dbReference>
<dbReference type="RefSeq" id="WP_205262315.1">
    <property type="nucleotide sequence ID" value="NZ_JAERWK010000026.1"/>
</dbReference>
<reference evidence="4" key="1">
    <citation type="submission" date="2021-01" db="EMBL/GenBank/DDBJ databases">
        <title>YIM 132084 draft genome.</title>
        <authorList>
            <person name="An D."/>
        </authorList>
    </citation>
    <scope>NUCLEOTIDE SEQUENCE</scope>
    <source>
        <strain evidence="4">YIM 132084</strain>
    </source>
</reference>
<feature type="region of interest" description="Disordered" evidence="2">
    <location>
        <begin position="953"/>
        <end position="1014"/>
    </location>
</feature>
<dbReference type="EMBL" id="JAERWK010000026">
    <property type="protein sequence ID" value="MBM9469351.1"/>
    <property type="molecule type" value="Genomic_DNA"/>
</dbReference>
<evidence type="ECO:0000259" key="3">
    <source>
        <dbReference type="Pfam" id="PF24346"/>
    </source>
</evidence>
<organism evidence="4 5">
    <name type="scientific">Nakamurella leprariae</name>
    <dbReference type="NCBI Taxonomy" id="2803911"/>
    <lineage>
        <taxon>Bacteria</taxon>
        <taxon>Bacillati</taxon>
        <taxon>Actinomycetota</taxon>
        <taxon>Actinomycetes</taxon>
        <taxon>Nakamurellales</taxon>
        <taxon>Nakamurellaceae</taxon>
        <taxon>Nakamurella</taxon>
    </lineage>
</organism>
<protein>
    <recommendedName>
        <fullName evidence="3">DUF7507 domain-containing protein</fullName>
    </recommendedName>
</protein>
<feature type="coiled-coil region" evidence="1">
    <location>
        <begin position="105"/>
        <end position="132"/>
    </location>
</feature>
<accession>A0A938YB97</accession>
<name>A0A938YB97_9ACTN</name>
<dbReference type="Pfam" id="PF24346">
    <property type="entry name" value="DUF7507"/>
    <property type="match status" value="1"/>
</dbReference>
<proteinExistence type="predicted"/>
<comment type="caution">
    <text evidence="4">The sequence shown here is derived from an EMBL/GenBank/DDBJ whole genome shotgun (WGS) entry which is preliminary data.</text>
</comment>
<evidence type="ECO:0000313" key="5">
    <source>
        <dbReference type="Proteomes" id="UP000663792"/>
    </source>
</evidence>
<keyword evidence="5" id="KW-1185">Reference proteome</keyword>
<dbReference type="InterPro" id="IPR055354">
    <property type="entry name" value="DUF7507"/>
</dbReference>
<feature type="domain" description="DUF7507" evidence="3">
    <location>
        <begin position="844"/>
        <end position="892"/>
    </location>
</feature>
<evidence type="ECO:0000256" key="1">
    <source>
        <dbReference type="SAM" id="Coils"/>
    </source>
</evidence>
<keyword evidence="1" id="KW-0175">Coiled coil</keyword>
<evidence type="ECO:0000256" key="2">
    <source>
        <dbReference type="SAM" id="MobiDB-lite"/>
    </source>
</evidence>
<feature type="compositionally biased region" description="Low complexity" evidence="2">
    <location>
        <begin position="953"/>
        <end position="985"/>
    </location>
</feature>
<gene>
    <name evidence="4" type="ORF">JL106_18850</name>
</gene>
<sequence length="1014" mass="104767">MPSTRTTEAGRRPRLRGRLVVAAVLAAGLVVVPVTPPAHAVSQPLSALWLNGLGTTMRVVNKVFNWETKLAGGAGVAIALSLAAPLVSSLFGDSGPSTQDVLDKLDDIEGDLDAMELQLDQVEQQVLQVDVDTLMGTCQIQTNRLTSMLAQIDRATTNYAEIVNEMRSLEPGDDPGVLKVSIADFLRTVVGDAKVATNAPLAAVIADIHQAMVTSGGGAGVIETCGKAFLQQWRSSTTTSGPAAGKAATDSAGWVDDRQYYDRLSDLVRFWQTAQAHALFLLEQAVLMQVGQVWMRQQQPLTVDDAESICRLAETRHVADAQSLCRTTSRFATTVHTNVLTEWSQVGVPYSDDQVVLSLGTDVTELRGPKNAVIPSTAWVRDPAASSIPWATTPQSWSARPTPGTVGDLTGWLPANSAQWTGLSSGYLASHPSVAPSKVGPRQRWAIGTSTSPDAFTSSHVPAFQPLDVLATMDRVTQPSAPVAGGAPAFNTRGVQQVWIPNETATKNLNYHFNGGGLSFPQGTFLPGNTNIWGKKFLPYYADNGFTVRCMVLAGDGVLCDPDTVGSWWVAQQETEYWVVSSNWFTDNDTGAAKFTVSPTSGAVEGLVGYGLNHGCTGGRYCGVSLNGLGSYPGITSVPSWIAPHTSVFGVVTTPPDRAHSVWPALTLPTGPGCTTVWGAPTRCGAALQAWFAATIPDPAVKGPVAATAPAVVATPTSTAADGISCRQPQWAASADPAGRALVVDPTTTWTVTTATGSGTVPGAATTTLSALAASGAGPGTTTFTLTCSVTASFAGAAATRTPSDSTTVQAALVDGRWVIETPDLTVDLVVDRTDPTVREAAASIVVINTGNVPITQLDVQHDVPGAVELTLDWPGRPGVLAAGERVTGSGSVDADAVADAAGAAGLVGGPGRSASVHLELASVSSTVHGRAPSGDPVTASDTETVLIRVPDASTTPTTAAGPTAATSLPSIPGDPADAAGPGPDETMPSAPQSTAGSPDTAAPVPALRDRTQS</sequence>
<dbReference type="AlphaFoldDB" id="A0A938YB97"/>